<dbReference type="EMBL" id="KQ964638">
    <property type="protein sequence ID" value="KXN67404.1"/>
    <property type="molecule type" value="Genomic_DNA"/>
</dbReference>
<dbReference type="Proteomes" id="UP000070444">
    <property type="component" value="Unassembled WGS sequence"/>
</dbReference>
<accession>A0A137NXK4</accession>
<proteinExistence type="predicted"/>
<dbReference type="SUPFAM" id="SSF52047">
    <property type="entry name" value="RNI-like"/>
    <property type="match status" value="1"/>
</dbReference>
<reference evidence="1 2" key="1">
    <citation type="journal article" date="2015" name="Genome Biol. Evol.">
        <title>Phylogenomic analyses indicate that early fungi evolved digesting cell walls of algal ancestors of land plants.</title>
        <authorList>
            <person name="Chang Y."/>
            <person name="Wang S."/>
            <person name="Sekimoto S."/>
            <person name="Aerts A.L."/>
            <person name="Choi C."/>
            <person name="Clum A."/>
            <person name="LaButti K.M."/>
            <person name="Lindquist E.A."/>
            <person name="Yee Ngan C."/>
            <person name="Ohm R.A."/>
            <person name="Salamov A.A."/>
            <person name="Grigoriev I.V."/>
            <person name="Spatafora J.W."/>
            <person name="Berbee M.L."/>
        </authorList>
    </citation>
    <scope>NUCLEOTIDE SEQUENCE [LARGE SCALE GENOMIC DNA]</scope>
    <source>
        <strain evidence="1 2">NRRL 28638</strain>
    </source>
</reference>
<evidence type="ECO:0000313" key="1">
    <source>
        <dbReference type="EMBL" id="KXN67404.1"/>
    </source>
</evidence>
<sequence length="535" mass="62081">MSNKFKVNWLDVILKKEFQNCLDLESLQEISLISKSAREKLKPTLFKCIGFSPNVFNFISMNSNSMFIEFFTSKLYSSANSNTFDNSKNYIIEDELRQINFALSGINTYTKSLHLYKVDKPGYYLFPVISNFVNLTTLSIEECYFKFSVYSKLGELLPNLVQVEFNDVIFAKLANDRTSRNNIIFPPGIKRLIFDECNMSTTKLTSDTCDFLLGDSFDYSTMSDFILPKVSIPSLIELIFYVYGNQSYNGIDAFLEVNPNLESLCIDCFTSGLLKSLTSLNSLELRGEISLNSNINLISLENLKFLAININANNSYETIKKMCLLCPNIEWLCFYLNSYSDFDDIEDIQNIENYHQFIEFFIVPIVSNLYSLKALRIVFSYLNDDIQESFPYEDLLNIIASDYLLEIRSDDDSYETISDSDSLEGINYEEIDETSSGAESLENIAEPRNQELTNSQETLDFTKFSQIEKLYLEIDSDEIYSISFEKYEYLNYLELTSITENINIEMFKEKFNSYSDWNFKFWERKIKGYKQASQL</sequence>
<evidence type="ECO:0000313" key="2">
    <source>
        <dbReference type="Proteomes" id="UP000070444"/>
    </source>
</evidence>
<gene>
    <name evidence="1" type="ORF">CONCODRAFT_72981</name>
</gene>
<dbReference type="AlphaFoldDB" id="A0A137NXK4"/>
<name>A0A137NXK4_CONC2</name>
<keyword evidence="2" id="KW-1185">Reference proteome</keyword>
<organism evidence="1 2">
    <name type="scientific">Conidiobolus coronatus (strain ATCC 28846 / CBS 209.66 / NRRL 28638)</name>
    <name type="common">Delacroixia coronata</name>
    <dbReference type="NCBI Taxonomy" id="796925"/>
    <lineage>
        <taxon>Eukaryota</taxon>
        <taxon>Fungi</taxon>
        <taxon>Fungi incertae sedis</taxon>
        <taxon>Zoopagomycota</taxon>
        <taxon>Entomophthoromycotina</taxon>
        <taxon>Entomophthoromycetes</taxon>
        <taxon>Entomophthorales</taxon>
        <taxon>Ancylistaceae</taxon>
        <taxon>Conidiobolus</taxon>
    </lineage>
</organism>
<protein>
    <submittedName>
        <fullName evidence="1">Uncharacterized protein</fullName>
    </submittedName>
</protein>